<dbReference type="PROSITE" id="PS50082">
    <property type="entry name" value="WD_REPEATS_2"/>
    <property type="match status" value="2"/>
</dbReference>
<reference evidence="9 10" key="1">
    <citation type="submission" date="2013-09" db="EMBL/GenBank/DDBJ databases">
        <title>Corchorus capsularis genome sequencing.</title>
        <authorList>
            <person name="Alam M."/>
            <person name="Haque M.S."/>
            <person name="Islam M.S."/>
            <person name="Emdad E.M."/>
            <person name="Islam M.M."/>
            <person name="Ahmed B."/>
            <person name="Halim A."/>
            <person name="Hossen Q.M.M."/>
            <person name="Hossain M.Z."/>
            <person name="Ahmed R."/>
            <person name="Khan M.M."/>
            <person name="Islam R."/>
            <person name="Rashid M.M."/>
            <person name="Khan S.A."/>
            <person name="Rahman M.S."/>
            <person name="Alam M."/>
        </authorList>
    </citation>
    <scope>NUCLEOTIDE SEQUENCE [LARGE SCALE GENOMIC DNA]</scope>
    <source>
        <strain evidence="10">cv. CVL-1</strain>
        <tissue evidence="9">Whole seedling</tissue>
    </source>
</reference>
<dbReference type="GO" id="GO:0022618">
    <property type="term" value="P:protein-RNA complex assembly"/>
    <property type="evidence" value="ECO:0007669"/>
    <property type="project" value="UniProtKB-ARBA"/>
</dbReference>
<evidence type="ECO:0000313" key="9">
    <source>
        <dbReference type="EMBL" id="OMO54235.1"/>
    </source>
</evidence>
<dbReference type="CDD" id="cd22157">
    <property type="entry name" value="F-box_AtFBW1-like"/>
    <property type="match status" value="2"/>
</dbReference>
<dbReference type="NCBIfam" id="TIGR01640">
    <property type="entry name" value="F_box_assoc_1"/>
    <property type="match status" value="5"/>
</dbReference>
<dbReference type="FunFam" id="2.130.10.10:FF:000133">
    <property type="entry name" value="Serine-threonine kinase receptor-associated protein"/>
    <property type="match status" value="1"/>
</dbReference>
<evidence type="ECO:0000256" key="6">
    <source>
        <dbReference type="ARBA" id="ARBA00040390"/>
    </source>
</evidence>
<dbReference type="InterPro" id="IPR050796">
    <property type="entry name" value="SCF_F-box_component"/>
</dbReference>
<evidence type="ECO:0000259" key="8">
    <source>
        <dbReference type="PROSITE" id="PS50181"/>
    </source>
</evidence>
<evidence type="ECO:0000313" key="10">
    <source>
        <dbReference type="Proteomes" id="UP000188268"/>
    </source>
</evidence>
<dbReference type="PROSITE" id="PS50294">
    <property type="entry name" value="WD_REPEATS_REGION"/>
    <property type="match status" value="1"/>
</dbReference>
<dbReference type="PANTHER" id="PTHR31672:SF13">
    <property type="entry name" value="F-BOX PROTEIN CPR30-LIKE"/>
    <property type="match status" value="1"/>
</dbReference>
<evidence type="ECO:0000256" key="1">
    <source>
        <dbReference type="ARBA" id="ARBA00022574"/>
    </source>
</evidence>
<comment type="similarity">
    <text evidence="5">Belongs to the WD repeat STRAP family.</text>
</comment>
<evidence type="ECO:0000256" key="2">
    <source>
        <dbReference type="ARBA" id="ARBA00022664"/>
    </source>
</evidence>
<evidence type="ECO:0000256" key="4">
    <source>
        <dbReference type="ARBA" id="ARBA00023187"/>
    </source>
</evidence>
<dbReference type="Gene3D" id="2.130.10.10">
    <property type="entry name" value="YVTN repeat-like/Quinoprotein amine dehydrogenase"/>
    <property type="match status" value="1"/>
</dbReference>
<dbReference type="InterPro" id="IPR015943">
    <property type="entry name" value="WD40/YVTN_repeat-like_dom_sf"/>
</dbReference>
<dbReference type="Proteomes" id="UP000188268">
    <property type="component" value="Unassembled WGS sequence"/>
</dbReference>
<keyword evidence="1 7" id="KW-0853">WD repeat</keyword>
<protein>
    <recommendedName>
        <fullName evidence="6">Serine-threonine kinase receptor-associated protein</fullName>
    </recommendedName>
</protein>
<sequence length="2175" mass="247935">MDKKKVAVPLVCHGHSRPVVDLFYSPVTPDGFFLISASKDSTPMLRNGETGDWIGTFEGHKGAVWSSCLDSKALRAASASADFSAKLWDALTGDELHSFEHKHIVRACAFSENTHLLLTGGVEKILRIYDLNRLDAAPREVGNSPGSIRTVAWLHSDQTILSSCTDTSGVRLWDLRSGEIVQTLETKSPVTSAEVSQDGRYITTADGSTVKFWDANHFGLVKTYEMPCNVESASLEPKHGNKFIAGGEDMWVHIFDFHTGQELGCNKGHHGPVHCVRFSPGGESYASGSEDGTIRIWQTGPVNHEENDPLPGNGPSGKVKAVAEEVTRKIESTLHIGRDVEIGERDKLIYLFRTKAFPFHFSTKHSIQTSSFSPNPPMSTFPTDLISDILCRLPVKTLLRFKCVSKPWDSLIDDQDFAKLHLHQSLKTNTNIKLLLDNRTEIDEKAYSVDFDSLCNLVPLPRPFRSEAHKYYSRIFGSCDGLLAVYHHESGIALWNPSTRKCNYLPTLGDDLTKDLDLIPRYGYHRNVILGFGYDVTNNDYKVVQMLRHKTRNHFEVMVYSLKANSWRKIKDCPYEVAYNYNDGAFVNGSLHWVGDQIGGSQFGKLIFGLRLGDEEYFEVSEAEIDHDRGIEIDFKNVGELGGCLCVFRDGSTGGFPDNVALWVMKEYGVKESWKQVIYLSRDDWDMMINIFHTRAVGYSKSGDKLLLDDGSFKPAWCNLENKTGETLYIPGAPERVSVLMINKLRMEGKAHDDTLTFVADINIFRTLRLFLVKFLRNTPNLLFLAKSRRAMSTFPTDLITDILCQLPVKTLQRFKCVSKPWGSLIDDQHFAKLHLHQSLKTNTNIKLLLDNCIEIDEKAYSVDFDSLCNLVPLPRPFRGEAHKLQSRIFGSCDGLLAVYHHESGIALWNPSTRKCHYLPTLSDDLTKDLDLIPRNGYHRNVILGFGYDVTNNDYKVVQMLRHKTRNHFEVMVYSLKANSWRKIKDCPYEVAYNYNDGAFVNGSLHWAGDHIGSRFGNLIFGLCLGDEEYFEVPEGEIEYRDFDYKNVGVLGGFLCVFRDGSTGYVEDNVVLWVMNEYGVEDSWKQLIYLSRDEWAVNIYHTRAVGYAKSGDKILLDDGGFKPVWCNLVTKTGETLYIPVKTLLRFKCVSKPWGSLIDDPDFAKLHLHQSLKSNTNIKLFLDNCTEMDEKAYSVDFDSLSNLVQLPRPFRSEANKYRSRIFGSHNGLLAVYHQEAGIALWNPSTRKCHYLPPLSDDLTKDLQVIPSFYGMNNDIILGFGYDISINDYKVVKMLRHKTRNRFQVMVYGLKANSWKKIKDCPYDIPYNYNDGAYLNGSLHWEAGELGDESCFGDLIFGLRLGDEEYFKVPECDNEVRDFDYKNVGELGGCLCVFRDGSTGWVADNVALWVMKEYGVKESWKQLIYLSRDDWEMMINIFHTRAVGYSKSGDKILLDDGGFKPVWCNLETKTGETLYIPVKTLLRFKCVSKPWGALIEDSKFTKLHLHQSLKTNPNTKLILDNCRESDEMAYSVDFDSLNNLQQLRRPFPVEARPFCCNKYHSRIFGSCHGLLAVYHRESGIALWNPTTRKCHYLPPLDDDLTKDYDYHPGYHYDRNTVLGFGYDVSNDDYKVVKMLRSKTQKCFQVMIYSLKANSWKRIKDCPYDIYTNYNDGAYVNGALHWTGDTIGDDNYYAKLIFALHLGTEEFYEVPEADIEFRDFDYKNAGELGGCLCVFRDGSTGMVGDNVVLWVMKEYGVKESWKQVIYLSRDDWEMLINIFHTRVVGYSKSGDKILLDDGDFKPAWFNLESQTGEAFYVQDILLRLPVKPLVRFKCLSKQWGSLINDSNFAKLHLRQSLKSNTNIKLLLDNITENDENAYSVDFNSFNNLMQFPRPFTTEWNKYQSRIFGSCNGLVAVYHRQQGIALWNPSTRKCHYLPALDDDIIIDDDAIPDYEYDNNTILGFGHDDVSNDYKVVELLRSRTSNRFKVMVYSLKSNSWKRIQDCPYEIPYNYSDGAYTKGSLHWVGDKINDESGGGGTLIFALDLGTEEFRQIPTCDADSMPFYYKNVGVLGGCLCVFRDCSDCSGMDHVVLWVMKEYGVKESWNELIYLIRDYWMTNIFHTRALAYSRNGDKILVDDGSGGPVWFVIEDESGERLCIPGAPQFFSATIYVDSLVSVN</sequence>
<dbReference type="Pfam" id="PF00400">
    <property type="entry name" value="WD40"/>
    <property type="match status" value="4"/>
</dbReference>
<dbReference type="PROSITE" id="PS50181">
    <property type="entry name" value="FBOX"/>
    <property type="match status" value="2"/>
</dbReference>
<feature type="repeat" description="WD" evidence="7">
    <location>
        <begin position="266"/>
        <end position="298"/>
    </location>
</feature>
<organism evidence="9 10">
    <name type="scientific">Corchorus capsularis</name>
    <name type="common">Jute</name>
    <dbReference type="NCBI Taxonomy" id="210143"/>
    <lineage>
        <taxon>Eukaryota</taxon>
        <taxon>Viridiplantae</taxon>
        <taxon>Streptophyta</taxon>
        <taxon>Embryophyta</taxon>
        <taxon>Tracheophyta</taxon>
        <taxon>Spermatophyta</taxon>
        <taxon>Magnoliopsida</taxon>
        <taxon>eudicotyledons</taxon>
        <taxon>Gunneridae</taxon>
        <taxon>Pentapetalae</taxon>
        <taxon>rosids</taxon>
        <taxon>malvids</taxon>
        <taxon>Malvales</taxon>
        <taxon>Malvaceae</taxon>
        <taxon>Grewioideae</taxon>
        <taxon>Apeibeae</taxon>
        <taxon>Corchorus</taxon>
    </lineage>
</organism>
<keyword evidence="4" id="KW-0508">mRNA splicing</keyword>
<name>A0A1R3G813_COCAP</name>
<dbReference type="Pfam" id="PF00646">
    <property type="entry name" value="F-box"/>
    <property type="match status" value="4"/>
</dbReference>
<dbReference type="Pfam" id="PF07734">
    <property type="entry name" value="FBA_1"/>
    <property type="match status" value="1"/>
</dbReference>
<dbReference type="SUPFAM" id="SSF50978">
    <property type="entry name" value="WD40 repeat-like"/>
    <property type="match status" value="1"/>
</dbReference>
<dbReference type="SMART" id="SM00256">
    <property type="entry name" value="FBOX"/>
    <property type="match status" value="4"/>
</dbReference>
<dbReference type="SMART" id="SM00320">
    <property type="entry name" value="WD40"/>
    <property type="match status" value="7"/>
</dbReference>
<dbReference type="GO" id="GO:0008380">
    <property type="term" value="P:RNA splicing"/>
    <property type="evidence" value="ECO:0007669"/>
    <property type="project" value="UniProtKB-KW"/>
</dbReference>
<dbReference type="OrthoDB" id="591557at2759"/>
<dbReference type="Pfam" id="PF08268">
    <property type="entry name" value="FBA_3"/>
    <property type="match status" value="4"/>
</dbReference>
<feature type="domain" description="F-box" evidence="8">
    <location>
        <begin position="789"/>
        <end position="834"/>
    </location>
</feature>
<dbReference type="PANTHER" id="PTHR31672">
    <property type="entry name" value="BNACNNG10540D PROTEIN"/>
    <property type="match status" value="1"/>
</dbReference>
<dbReference type="InterPro" id="IPR017451">
    <property type="entry name" value="F-box-assoc_interact_dom"/>
</dbReference>
<dbReference type="InterPro" id="IPR001680">
    <property type="entry name" value="WD40_rpt"/>
</dbReference>
<keyword evidence="10" id="KW-1185">Reference proteome</keyword>
<evidence type="ECO:0000256" key="5">
    <source>
        <dbReference type="ARBA" id="ARBA00038394"/>
    </source>
</evidence>
<evidence type="ECO:0000256" key="3">
    <source>
        <dbReference type="ARBA" id="ARBA00022737"/>
    </source>
</evidence>
<dbReference type="GO" id="GO:0006397">
    <property type="term" value="P:mRNA processing"/>
    <property type="evidence" value="ECO:0007669"/>
    <property type="project" value="UniProtKB-KW"/>
</dbReference>
<feature type="repeat" description="WD" evidence="7">
    <location>
        <begin position="57"/>
        <end position="98"/>
    </location>
</feature>
<dbReference type="InterPro" id="IPR036322">
    <property type="entry name" value="WD40_repeat_dom_sf"/>
</dbReference>
<dbReference type="Gramene" id="OMO54235">
    <property type="protein sequence ID" value="OMO54235"/>
    <property type="gene ID" value="CCACVL1_27940"/>
</dbReference>
<dbReference type="InterPro" id="IPR013187">
    <property type="entry name" value="F-box-assoc_dom_typ3"/>
</dbReference>
<dbReference type="InterPro" id="IPR001810">
    <property type="entry name" value="F-box_dom"/>
</dbReference>
<feature type="domain" description="F-box" evidence="8">
    <location>
        <begin position="375"/>
        <end position="420"/>
    </location>
</feature>
<dbReference type="SUPFAM" id="SSF81383">
    <property type="entry name" value="F-box domain"/>
    <property type="match status" value="5"/>
</dbReference>
<keyword evidence="3" id="KW-0677">Repeat</keyword>
<dbReference type="Gene3D" id="1.20.1280.50">
    <property type="match status" value="2"/>
</dbReference>
<dbReference type="STRING" id="210143.A0A1R3G813"/>
<evidence type="ECO:0000256" key="7">
    <source>
        <dbReference type="PROSITE-ProRule" id="PRU00221"/>
    </source>
</evidence>
<accession>A0A1R3G813</accession>
<gene>
    <name evidence="9" type="ORF">CCACVL1_27940</name>
</gene>
<dbReference type="InterPro" id="IPR006527">
    <property type="entry name" value="F-box-assoc_dom_typ1"/>
</dbReference>
<dbReference type="EMBL" id="AWWV01015002">
    <property type="protein sequence ID" value="OMO54235.1"/>
    <property type="molecule type" value="Genomic_DNA"/>
</dbReference>
<dbReference type="CDD" id="cd00200">
    <property type="entry name" value="WD40"/>
    <property type="match status" value="1"/>
</dbReference>
<keyword evidence="2" id="KW-0507">mRNA processing</keyword>
<proteinExistence type="inferred from homology"/>
<comment type="caution">
    <text evidence="9">The sequence shown here is derived from an EMBL/GenBank/DDBJ whole genome shotgun (WGS) entry which is preliminary data.</text>
</comment>
<dbReference type="InterPro" id="IPR036047">
    <property type="entry name" value="F-box-like_dom_sf"/>
</dbReference>